<name>A0AAN9XVU3_PSOTE</name>
<protein>
    <submittedName>
        <fullName evidence="1">Uncharacterized protein</fullName>
    </submittedName>
</protein>
<evidence type="ECO:0000313" key="2">
    <source>
        <dbReference type="Proteomes" id="UP001386955"/>
    </source>
</evidence>
<organism evidence="1 2">
    <name type="scientific">Psophocarpus tetragonolobus</name>
    <name type="common">Winged bean</name>
    <name type="synonym">Dolichos tetragonolobus</name>
    <dbReference type="NCBI Taxonomy" id="3891"/>
    <lineage>
        <taxon>Eukaryota</taxon>
        <taxon>Viridiplantae</taxon>
        <taxon>Streptophyta</taxon>
        <taxon>Embryophyta</taxon>
        <taxon>Tracheophyta</taxon>
        <taxon>Spermatophyta</taxon>
        <taxon>Magnoliopsida</taxon>
        <taxon>eudicotyledons</taxon>
        <taxon>Gunneridae</taxon>
        <taxon>Pentapetalae</taxon>
        <taxon>rosids</taxon>
        <taxon>fabids</taxon>
        <taxon>Fabales</taxon>
        <taxon>Fabaceae</taxon>
        <taxon>Papilionoideae</taxon>
        <taxon>50 kb inversion clade</taxon>
        <taxon>NPAAA clade</taxon>
        <taxon>indigoferoid/millettioid clade</taxon>
        <taxon>Phaseoleae</taxon>
        <taxon>Psophocarpus</taxon>
    </lineage>
</organism>
<proteinExistence type="predicted"/>
<comment type="caution">
    <text evidence="1">The sequence shown here is derived from an EMBL/GenBank/DDBJ whole genome shotgun (WGS) entry which is preliminary data.</text>
</comment>
<keyword evidence="2" id="KW-1185">Reference proteome</keyword>
<gene>
    <name evidence="1" type="ORF">VNO78_02660</name>
</gene>
<dbReference type="AlphaFoldDB" id="A0AAN9XVU3"/>
<sequence>MAFMSMAINHAFGSNGSDWYLYAPKACTERDVYGNEDSGFNPIAACMEVFLLMKIFGFQKQKLKDPPSLVRKS</sequence>
<dbReference type="Proteomes" id="UP001386955">
    <property type="component" value="Unassembled WGS sequence"/>
</dbReference>
<accession>A0AAN9XVU3</accession>
<reference evidence="1 2" key="1">
    <citation type="submission" date="2024-01" db="EMBL/GenBank/DDBJ databases">
        <title>The genomes of 5 underutilized Papilionoideae crops provide insights into root nodulation and disease resistanc.</title>
        <authorList>
            <person name="Jiang F."/>
        </authorList>
    </citation>
    <scope>NUCLEOTIDE SEQUENCE [LARGE SCALE GENOMIC DNA]</scope>
    <source>
        <strain evidence="1">DUOXIRENSHENG_FW03</strain>
        <tissue evidence="1">Leaves</tissue>
    </source>
</reference>
<dbReference type="EMBL" id="JAYMYS010000001">
    <property type="protein sequence ID" value="KAK7411227.1"/>
    <property type="molecule type" value="Genomic_DNA"/>
</dbReference>
<evidence type="ECO:0000313" key="1">
    <source>
        <dbReference type="EMBL" id="KAK7411227.1"/>
    </source>
</evidence>